<dbReference type="EMBL" id="FOSK01000002">
    <property type="protein sequence ID" value="SFK16889.1"/>
    <property type="molecule type" value="Genomic_DNA"/>
</dbReference>
<dbReference type="Proteomes" id="UP000199598">
    <property type="component" value="Unassembled WGS sequence"/>
</dbReference>
<comment type="caution">
    <text evidence="1">The sequence shown here is derived from an EMBL/GenBank/DDBJ whole genome shotgun (WGS) entry which is preliminary data.</text>
</comment>
<proteinExistence type="predicted"/>
<gene>
    <name evidence="1" type="ORF">SAMN04488518_102491</name>
</gene>
<organism evidence="1 2">
    <name type="scientific">Pseudovibrio ascidiaceicola</name>
    <dbReference type="NCBI Taxonomy" id="285279"/>
    <lineage>
        <taxon>Bacteria</taxon>
        <taxon>Pseudomonadati</taxon>
        <taxon>Pseudomonadota</taxon>
        <taxon>Alphaproteobacteria</taxon>
        <taxon>Hyphomicrobiales</taxon>
        <taxon>Stappiaceae</taxon>
        <taxon>Pseudovibrio</taxon>
    </lineage>
</organism>
<accession>A0A1I3XC31</accession>
<name>A0A1I3XC31_9HYPH</name>
<dbReference type="RefSeq" id="WP_093517823.1">
    <property type="nucleotide sequence ID" value="NZ_FOSK01000002.1"/>
</dbReference>
<sequence length="149" mass="17200">MSSDRGVVIVSLRRDIEAHCLRKMIDQFEEEGRVTSVLGKALIIPVDADEFEWSVEFVNKDDLDENFETRLFNSENLGFSLYQETDKNAEIITVRTNGKRNILFDIPADGRTLQDTEVSDFSFYLEQVIRPLKSVFNDFSISCNQYINC</sequence>
<evidence type="ECO:0000313" key="1">
    <source>
        <dbReference type="EMBL" id="SFK16889.1"/>
    </source>
</evidence>
<evidence type="ECO:0000313" key="2">
    <source>
        <dbReference type="Proteomes" id="UP000199598"/>
    </source>
</evidence>
<reference evidence="1 2" key="1">
    <citation type="submission" date="2016-10" db="EMBL/GenBank/DDBJ databases">
        <authorList>
            <person name="Varghese N."/>
            <person name="Submissions S."/>
        </authorList>
    </citation>
    <scope>NUCLEOTIDE SEQUENCE [LARGE SCALE GENOMIC DNA]</scope>
    <source>
        <strain evidence="1 2">DSM 16392</strain>
    </source>
</reference>
<protein>
    <submittedName>
        <fullName evidence="1">Uncharacterized protein</fullName>
    </submittedName>
</protein>
<keyword evidence="2" id="KW-1185">Reference proteome</keyword>